<dbReference type="InterPro" id="IPR013011">
    <property type="entry name" value="PTS_EIIB_2"/>
</dbReference>
<dbReference type="SUPFAM" id="SSF52794">
    <property type="entry name" value="PTS system IIB component-like"/>
    <property type="match status" value="1"/>
</dbReference>
<dbReference type="Proteomes" id="UP000032279">
    <property type="component" value="Unassembled WGS sequence"/>
</dbReference>
<dbReference type="GO" id="GO:0008982">
    <property type="term" value="F:protein-N(PI)-phosphohistidine-sugar phosphotransferase activity"/>
    <property type="evidence" value="ECO:0007669"/>
    <property type="project" value="InterPro"/>
</dbReference>
<dbReference type="GO" id="GO:0009401">
    <property type="term" value="P:phosphoenolpyruvate-dependent sugar phosphotransferase system"/>
    <property type="evidence" value="ECO:0007669"/>
    <property type="project" value="InterPro"/>
</dbReference>
<evidence type="ECO:0000313" key="4">
    <source>
        <dbReference type="Proteomes" id="UP000032279"/>
    </source>
</evidence>
<comment type="caution">
    <text evidence="3">The sequence shown here is derived from an EMBL/GenBank/DDBJ whole genome shotgun (WGS) entry which is preliminary data.</text>
</comment>
<gene>
    <name evidence="3" type="ORF">WDC_1119</name>
</gene>
<dbReference type="InterPro" id="IPR003501">
    <property type="entry name" value="PTS_EIIB_2/3"/>
</dbReference>
<dbReference type="Pfam" id="PF02302">
    <property type="entry name" value="PTS_IIB"/>
    <property type="match status" value="1"/>
</dbReference>
<dbReference type="Gene3D" id="3.40.50.2300">
    <property type="match status" value="1"/>
</dbReference>
<dbReference type="STRING" id="1335616.WDC_1119"/>
<dbReference type="InterPro" id="IPR036095">
    <property type="entry name" value="PTS_EIIB-like_sf"/>
</dbReference>
<dbReference type="PATRIC" id="fig|1335616.4.peg.1124"/>
<accession>A0A0D1A973</accession>
<keyword evidence="1 3" id="KW-0808">Transferase</keyword>
<feature type="domain" description="PTS EIIB type-2" evidence="2">
    <location>
        <begin position="1"/>
        <end position="95"/>
    </location>
</feature>
<dbReference type="RefSeq" id="WP_044010861.1">
    <property type="nucleotide sequence ID" value="NZ_AWTT01000024.1"/>
</dbReference>
<evidence type="ECO:0000256" key="1">
    <source>
        <dbReference type="ARBA" id="ARBA00022679"/>
    </source>
</evidence>
<dbReference type="OrthoDB" id="6505030at2"/>
<dbReference type="AlphaFoldDB" id="A0A0D1A973"/>
<dbReference type="EC" id="2.7.1.69" evidence="3"/>
<dbReference type="PROSITE" id="PS51099">
    <property type="entry name" value="PTS_EIIB_TYPE_2"/>
    <property type="match status" value="1"/>
</dbReference>
<evidence type="ECO:0000259" key="2">
    <source>
        <dbReference type="PROSITE" id="PS51099"/>
    </source>
</evidence>
<keyword evidence="4" id="KW-1185">Reference proteome</keyword>
<evidence type="ECO:0000313" key="3">
    <source>
        <dbReference type="EMBL" id="KIS03301.1"/>
    </source>
</evidence>
<reference evidence="3 4" key="1">
    <citation type="submission" date="2013-08" db="EMBL/GenBank/DDBJ databases">
        <title>Lactobacillus wasatchii sp. WDC04, a late gas producing bacteria isolated from aged chedder cheese.</title>
        <authorList>
            <person name="Oberg C.J."/>
            <person name="Culumber M."/>
            <person name="McMahon D.J."/>
            <person name="Broadbent J.R."/>
            <person name="Oberg T.S."/>
            <person name="Ortaki F."/>
        </authorList>
    </citation>
    <scope>NUCLEOTIDE SEQUENCE [LARGE SCALE GENOMIC DNA]</scope>
    <source>
        <strain evidence="3 4">WDC04</strain>
    </source>
</reference>
<organism evidence="3 4">
    <name type="scientific">Paucilactobacillus wasatchensis</name>
    <dbReference type="NCBI Taxonomy" id="1335616"/>
    <lineage>
        <taxon>Bacteria</taxon>
        <taxon>Bacillati</taxon>
        <taxon>Bacillota</taxon>
        <taxon>Bacilli</taxon>
        <taxon>Lactobacillales</taxon>
        <taxon>Lactobacillaceae</taxon>
        <taxon>Paucilactobacillus</taxon>
    </lineage>
</organism>
<name>A0A0D1A973_9LACO</name>
<protein>
    <submittedName>
        <fullName evidence="3">PTS system, galactitol-specific IIB component</fullName>
        <ecNumber evidence="3">2.7.1.69</ecNumber>
    </submittedName>
</protein>
<proteinExistence type="predicted"/>
<sequence length="95" mass="10379">MKTLMIVCGSGIATSTLAEGKIKSYLEDKGLASQVKMMKGNIAEQVNHVDDYDAFVSTTIVPENIRDHVISGVPLLTGVNQDKVFEQIVEKLDLK</sequence>
<dbReference type="EMBL" id="AWTT01000024">
    <property type="protein sequence ID" value="KIS03301.1"/>
    <property type="molecule type" value="Genomic_DNA"/>
</dbReference>
<dbReference type="CDD" id="cd05566">
    <property type="entry name" value="PTS_IIB_galactitol"/>
    <property type="match status" value="1"/>
</dbReference>